<dbReference type="InterPro" id="IPR039420">
    <property type="entry name" value="WalR-like"/>
</dbReference>
<proteinExistence type="predicted"/>
<dbReference type="Proteomes" id="UP001172778">
    <property type="component" value="Unassembled WGS sequence"/>
</dbReference>
<dbReference type="Pfam" id="PF00072">
    <property type="entry name" value="Response_reg"/>
    <property type="match status" value="1"/>
</dbReference>
<reference evidence="8" key="1">
    <citation type="submission" date="2023-03" db="EMBL/GenBank/DDBJ databases">
        <title>Chitinimonas shenzhenensis gen. nov., sp. nov., a novel member of family Burkholderiaceae isolated from activated sludge collected in Shen Zhen, China.</title>
        <authorList>
            <person name="Wang X."/>
        </authorList>
    </citation>
    <scope>NUCLEOTIDE SEQUENCE</scope>
    <source>
        <strain evidence="8">DQS-5</strain>
    </source>
</reference>
<dbReference type="RefSeq" id="WP_284099001.1">
    <property type="nucleotide sequence ID" value="NZ_JARRAF010000001.1"/>
</dbReference>
<feature type="domain" description="Response regulatory" evidence="7">
    <location>
        <begin position="9"/>
        <end position="125"/>
    </location>
</feature>
<evidence type="ECO:0000256" key="4">
    <source>
        <dbReference type="ARBA" id="ARBA00023125"/>
    </source>
</evidence>
<keyword evidence="1 6" id="KW-0597">Phosphoprotein</keyword>
<evidence type="ECO:0000256" key="2">
    <source>
        <dbReference type="ARBA" id="ARBA00023012"/>
    </source>
</evidence>
<dbReference type="Gene3D" id="3.40.50.2300">
    <property type="match status" value="1"/>
</dbReference>
<dbReference type="EMBL" id="JARRAF010000001">
    <property type="protein sequence ID" value="MDK2122723.1"/>
    <property type="molecule type" value="Genomic_DNA"/>
</dbReference>
<dbReference type="InterPro" id="IPR001789">
    <property type="entry name" value="Sig_transdc_resp-reg_receiver"/>
</dbReference>
<keyword evidence="3" id="KW-0805">Transcription regulation</keyword>
<accession>A0ABT7DUF8</accession>
<organism evidence="8 9">
    <name type="scientific">Parachitinimonas caeni</name>
    <dbReference type="NCBI Taxonomy" id="3031301"/>
    <lineage>
        <taxon>Bacteria</taxon>
        <taxon>Pseudomonadati</taxon>
        <taxon>Pseudomonadota</taxon>
        <taxon>Betaproteobacteria</taxon>
        <taxon>Neisseriales</taxon>
        <taxon>Chitinibacteraceae</taxon>
        <taxon>Parachitinimonas</taxon>
    </lineage>
</organism>
<evidence type="ECO:0000313" key="8">
    <source>
        <dbReference type="EMBL" id="MDK2122723.1"/>
    </source>
</evidence>
<keyword evidence="4" id="KW-0238">DNA-binding</keyword>
<dbReference type="PROSITE" id="PS50110">
    <property type="entry name" value="RESPONSE_REGULATORY"/>
    <property type="match status" value="1"/>
</dbReference>
<gene>
    <name evidence="8" type="ORF">PZA18_01530</name>
</gene>
<dbReference type="PANTHER" id="PTHR48111:SF1">
    <property type="entry name" value="TWO-COMPONENT RESPONSE REGULATOR ORR33"/>
    <property type="match status" value="1"/>
</dbReference>
<sequence>MTEKDSGFSIWVVDDDALQRELISDELIASGYKVRQFESGKLVLQVLEDCQPDLLLLDVVMPEIDGFTVCQQLRALHGHNQVQVIFISASTDYETQMRGYDVGGDDFLSKPVDLEVLTYKVQVAERLYNTRRSLTDDAGQLRDMAFLAMTNAGELGTVLTAMRQFLNAKNVHELARALVTPAIEYGLEGAVRFRGEGGQNLDLSFEGGPCSPLESSILDKMQTQDRIFSFQSRMVVNIGHTTLFLRNMPTQDADRCGRLRDHLALIVEGADHRLDAILAEEDRDRKAAGISRALVTLGLGIDTFRSVSQEVRRSALVLTQDLSDRLTQELVRLGLTDQQEDRLARLISGYAEEMTSLLSRSAEIEASLSETNEVLVAIHHSTP</sequence>
<keyword evidence="5" id="KW-0804">Transcription</keyword>
<name>A0ABT7DUF8_9NEIS</name>
<keyword evidence="2" id="KW-0902">Two-component regulatory system</keyword>
<evidence type="ECO:0000259" key="7">
    <source>
        <dbReference type="PROSITE" id="PS50110"/>
    </source>
</evidence>
<protein>
    <submittedName>
        <fullName evidence="8">Response regulator</fullName>
    </submittedName>
</protein>
<evidence type="ECO:0000256" key="5">
    <source>
        <dbReference type="ARBA" id="ARBA00023163"/>
    </source>
</evidence>
<evidence type="ECO:0000256" key="1">
    <source>
        <dbReference type="ARBA" id="ARBA00022553"/>
    </source>
</evidence>
<keyword evidence="9" id="KW-1185">Reference proteome</keyword>
<evidence type="ECO:0000256" key="6">
    <source>
        <dbReference type="PROSITE-ProRule" id="PRU00169"/>
    </source>
</evidence>
<comment type="caution">
    <text evidence="8">The sequence shown here is derived from an EMBL/GenBank/DDBJ whole genome shotgun (WGS) entry which is preliminary data.</text>
</comment>
<dbReference type="InterPro" id="IPR011006">
    <property type="entry name" value="CheY-like_superfamily"/>
</dbReference>
<dbReference type="SUPFAM" id="SSF52172">
    <property type="entry name" value="CheY-like"/>
    <property type="match status" value="1"/>
</dbReference>
<evidence type="ECO:0000256" key="3">
    <source>
        <dbReference type="ARBA" id="ARBA00023015"/>
    </source>
</evidence>
<dbReference type="PANTHER" id="PTHR48111">
    <property type="entry name" value="REGULATOR OF RPOS"/>
    <property type="match status" value="1"/>
</dbReference>
<feature type="modified residue" description="4-aspartylphosphate" evidence="6">
    <location>
        <position position="58"/>
    </location>
</feature>
<evidence type="ECO:0000313" key="9">
    <source>
        <dbReference type="Proteomes" id="UP001172778"/>
    </source>
</evidence>
<dbReference type="SMART" id="SM00448">
    <property type="entry name" value="REC"/>
    <property type="match status" value="1"/>
</dbReference>